<gene>
    <name evidence="2" type="ORF">FHP05_00900</name>
</gene>
<dbReference type="PANTHER" id="PTHR40061">
    <property type="entry name" value="SPORULATION PROTEIN YLMC-RELATED"/>
    <property type="match status" value="1"/>
</dbReference>
<keyword evidence="3" id="KW-1185">Reference proteome</keyword>
<reference evidence="2 3" key="1">
    <citation type="submission" date="2019-06" db="EMBL/GenBank/DDBJ databases">
        <title>Cerasibacillus sp. nov., isolated from maize field.</title>
        <authorList>
            <person name="Lin S.-Y."/>
            <person name="Tsai C.-F."/>
            <person name="Young C.-C."/>
        </authorList>
    </citation>
    <scope>NUCLEOTIDE SEQUENCE [LARGE SCALE GENOMIC DNA]</scope>
    <source>
        <strain evidence="2 3">CC-CFT480</strain>
    </source>
</reference>
<dbReference type="InterPro" id="IPR014238">
    <property type="entry name" value="Spore_YlmC/YmxH"/>
</dbReference>
<proteinExistence type="predicted"/>
<organism evidence="2 3">
    <name type="scientific">Cerasibacillus terrae</name>
    <dbReference type="NCBI Taxonomy" id="2498845"/>
    <lineage>
        <taxon>Bacteria</taxon>
        <taxon>Bacillati</taxon>
        <taxon>Bacillota</taxon>
        <taxon>Bacilli</taxon>
        <taxon>Bacillales</taxon>
        <taxon>Bacillaceae</taxon>
        <taxon>Cerasibacillus</taxon>
    </lineage>
</organism>
<dbReference type="NCBIfam" id="TIGR02888">
    <property type="entry name" value="spore_YlmC_YmxH"/>
    <property type="match status" value="1"/>
</dbReference>
<comment type="caution">
    <text evidence="2">The sequence shown here is derived from an EMBL/GenBank/DDBJ whole genome shotgun (WGS) entry which is preliminary data.</text>
</comment>
<dbReference type="EMBL" id="VDUW01000001">
    <property type="protein sequence ID" value="TXL67605.1"/>
    <property type="molecule type" value="Genomic_DNA"/>
</dbReference>
<feature type="domain" description="PRC-barrel" evidence="1">
    <location>
        <begin position="2"/>
        <end position="78"/>
    </location>
</feature>
<dbReference type="SUPFAM" id="SSF50346">
    <property type="entry name" value="PRC-barrel domain"/>
    <property type="match status" value="1"/>
</dbReference>
<name>A0A5C8P1Z4_9BACI</name>
<dbReference type="Pfam" id="PF05239">
    <property type="entry name" value="PRC"/>
    <property type="match status" value="1"/>
</dbReference>
<dbReference type="OrthoDB" id="6024937at2"/>
<dbReference type="InterPro" id="IPR011033">
    <property type="entry name" value="PRC_barrel-like_sf"/>
</dbReference>
<dbReference type="RefSeq" id="WP_147665177.1">
    <property type="nucleotide sequence ID" value="NZ_VDUW01000001.1"/>
</dbReference>
<dbReference type="InterPro" id="IPR027275">
    <property type="entry name" value="PRC-brl_dom"/>
</dbReference>
<sequence length="87" mass="10084">MITLSELQLKEVITINNGKRLGHLSDLEIDPHYGNILAIIIYLRDGNAFFGKQEELIIYWEQIITIGDDVILIEEREDSTVYQHDNI</sequence>
<dbReference type="Gene3D" id="2.30.30.240">
    <property type="entry name" value="PRC-barrel domain"/>
    <property type="match status" value="1"/>
</dbReference>
<accession>A0A5C8P1Z4</accession>
<dbReference type="AlphaFoldDB" id="A0A5C8P1Z4"/>
<evidence type="ECO:0000259" key="1">
    <source>
        <dbReference type="Pfam" id="PF05239"/>
    </source>
</evidence>
<evidence type="ECO:0000313" key="2">
    <source>
        <dbReference type="EMBL" id="TXL67605.1"/>
    </source>
</evidence>
<dbReference type="PANTHER" id="PTHR40061:SF1">
    <property type="entry name" value="SPORULATION PROTEIN YLMC-RELATED"/>
    <property type="match status" value="1"/>
</dbReference>
<protein>
    <submittedName>
        <fullName evidence="2">YlmC/YmxH family sporulation protein</fullName>
    </submittedName>
</protein>
<evidence type="ECO:0000313" key="3">
    <source>
        <dbReference type="Proteomes" id="UP000321574"/>
    </source>
</evidence>
<dbReference type="Proteomes" id="UP000321574">
    <property type="component" value="Unassembled WGS sequence"/>
</dbReference>